<accession>A0A7R9AL06</accession>
<reference evidence="1" key="1">
    <citation type="submission" date="2020-11" db="EMBL/GenBank/DDBJ databases">
        <authorList>
            <person name="Tran Van P."/>
        </authorList>
    </citation>
    <scope>NUCLEOTIDE SEQUENCE</scope>
</reference>
<dbReference type="InterPro" id="IPR021874">
    <property type="entry name" value="Phage_Mu_Gp27"/>
</dbReference>
<protein>
    <submittedName>
        <fullName evidence="1">Uncharacterized protein</fullName>
    </submittedName>
</protein>
<evidence type="ECO:0000313" key="2">
    <source>
        <dbReference type="Proteomes" id="UP000677054"/>
    </source>
</evidence>
<feature type="non-terminal residue" evidence="1">
    <location>
        <position position="153"/>
    </location>
</feature>
<dbReference type="AlphaFoldDB" id="A0A7R9AL06"/>
<dbReference type="Proteomes" id="UP000677054">
    <property type="component" value="Unassembled WGS sequence"/>
</dbReference>
<name>A0A7R9AL06_9CRUS</name>
<gene>
    <name evidence="1" type="ORF">DSTB1V02_LOCUS15362</name>
</gene>
<evidence type="ECO:0000313" key="1">
    <source>
        <dbReference type="EMBL" id="CAD7255617.1"/>
    </source>
</evidence>
<dbReference type="EMBL" id="CAJPEV010039079">
    <property type="protein sequence ID" value="CAG0909845.1"/>
    <property type="molecule type" value="Genomic_DNA"/>
</dbReference>
<dbReference type="Pfam" id="PF11985">
    <property type="entry name" value="Phage_Mu_Gp27"/>
    <property type="match status" value="1"/>
</dbReference>
<keyword evidence="2" id="KW-1185">Reference proteome</keyword>
<sequence>DRRLVLLRVLEQSSGYAANAYVLMSMLDSTGHRASHEELDADLVWLQAQGLIVLESVADVVIATITRKGVDVALGKAIVQGGFDMGRKSTVAVLPEEVVTQINRLIRDGCTIDEILRALAPLGAEVSRSAMGRYVKSARESMEKYRQAQEVAK</sequence>
<proteinExistence type="predicted"/>
<organism evidence="1">
    <name type="scientific">Darwinula stevensoni</name>
    <dbReference type="NCBI Taxonomy" id="69355"/>
    <lineage>
        <taxon>Eukaryota</taxon>
        <taxon>Metazoa</taxon>
        <taxon>Ecdysozoa</taxon>
        <taxon>Arthropoda</taxon>
        <taxon>Crustacea</taxon>
        <taxon>Oligostraca</taxon>
        <taxon>Ostracoda</taxon>
        <taxon>Podocopa</taxon>
        <taxon>Podocopida</taxon>
        <taxon>Darwinulocopina</taxon>
        <taxon>Darwinuloidea</taxon>
        <taxon>Darwinulidae</taxon>
        <taxon>Darwinula</taxon>
    </lineage>
</organism>
<dbReference type="EMBL" id="LR938597">
    <property type="protein sequence ID" value="CAD7255617.1"/>
    <property type="molecule type" value="Genomic_DNA"/>
</dbReference>
<feature type="non-terminal residue" evidence="1">
    <location>
        <position position="1"/>
    </location>
</feature>